<evidence type="ECO:0000256" key="5">
    <source>
        <dbReference type="ARBA" id="ARBA00023242"/>
    </source>
</evidence>
<dbReference type="Ensembl" id="ENSSMAT00000027280.2">
    <property type="protein sequence ID" value="ENSSMAP00000026952.2"/>
    <property type="gene ID" value="ENSSMAG00000016483.2"/>
</dbReference>
<evidence type="ECO:0000259" key="7">
    <source>
        <dbReference type="PROSITE" id="PS50908"/>
    </source>
</evidence>
<evidence type="ECO:0000256" key="3">
    <source>
        <dbReference type="ARBA" id="ARBA00015444"/>
    </source>
</evidence>
<organism evidence="8 9">
    <name type="scientific">Scophthalmus maximus</name>
    <name type="common">Turbot</name>
    <name type="synonym">Psetta maxima</name>
    <dbReference type="NCBI Taxonomy" id="52904"/>
    <lineage>
        <taxon>Eukaryota</taxon>
        <taxon>Metazoa</taxon>
        <taxon>Chordata</taxon>
        <taxon>Craniata</taxon>
        <taxon>Vertebrata</taxon>
        <taxon>Euteleostomi</taxon>
        <taxon>Actinopterygii</taxon>
        <taxon>Neopterygii</taxon>
        <taxon>Teleostei</taxon>
        <taxon>Neoteleostei</taxon>
        <taxon>Acanthomorphata</taxon>
        <taxon>Carangaria</taxon>
        <taxon>Pleuronectiformes</taxon>
        <taxon>Pleuronectoidei</taxon>
        <taxon>Scophthalmidae</taxon>
        <taxon>Scophthalmus</taxon>
    </lineage>
</organism>
<evidence type="ECO:0000256" key="6">
    <source>
        <dbReference type="ARBA" id="ARBA00053748"/>
    </source>
</evidence>
<dbReference type="GO" id="GO:1902073">
    <property type="term" value="P:positive regulation of hypoxia-inducible factor-1alpha signaling pathway"/>
    <property type="evidence" value="ECO:0007669"/>
    <property type="project" value="InterPro"/>
</dbReference>
<comment type="function">
    <text evidence="6">Enhancer of SUMO conjugation. Increases SUMO conjugation to proteins by promoting the: binding of E1 and E2 enzymes, thioester linkage between SUMO and ube2i/ubc9 and transfer of SUMO to specific target proteins which include hif1a, pias, nfkbia, nr3c1 and top1. Has no effect on ubiquitination.</text>
</comment>
<dbReference type="Gene3D" id="3.10.110.10">
    <property type="entry name" value="Ubiquitin Conjugating Enzyme"/>
    <property type="match status" value="1"/>
</dbReference>
<dbReference type="GO" id="GO:0010468">
    <property type="term" value="P:regulation of gene expression"/>
    <property type="evidence" value="ECO:0007669"/>
    <property type="project" value="UniProtKB-ARBA"/>
</dbReference>
<evidence type="ECO:0000256" key="2">
    <source>
        <dbReference type="ARBA" id="ARBA00004496"/>
    </source>
</evidence>
<evidence type="ECO:0000313" key="9">
    <source>
        <dbReference type="Proteomes" id="UP000694558"/>
    </source>
</evidence>
<name>A0A8D3B1H3_SCOMX</name>
<evidence type="ECO:0000256" key="4">
    <source>
        <dbReference type="ARBA" id="ARBA00022490"/>
    </source>
</evidence>
<evidence type="ECO:0000256" key="1">
    <source>
        <dbReference type="ARBA" id="ARBA00004123"/>
    </source>
</evidence>
<dbReference type="SMART" id="SM00591">
    <property type="entry name" value="RWD"/>
    <property type="match status" value="1"/>
</dbReference>
<dbReference type="Pfam" id="PF05773">
    <property type="entry name" value="RWD"/>
    <property type="match status" value="1"/>
</dbReference>
<dbReference type="InterPro" id="IPR016135">
    <property type="entry name" value="UBQ-conjugating_enzyme/RWD"/>
</dbReference>
<dbReference type="InterPro" id="IPR006575">
    <property type="entry name" value="RWD_dom"/>
</dbReference>
<evidence type="ECO:0000313" key="8">
    <source>
        <dbReference type="Ensembl" id="ENSSMAP00000026952.2"/>
    </source>
</evidence>
<reference evidence="8" key="2">
    <citation type="submission" date="2025-08" db="UniProtKB">
        <authorList>
            <consortium name="Ensembl"/>
        </authorList>
    </citation>
    <scope>IDENTIFICATION</scope>
</reference>
<reference evidence="8" key="1">
    <citation type="submission" date="2023-05" db="EMBL/GenBank/DDBJ databases">
        <title>High-quality long-read genome of Scophthalmus maximus.</title>
        <authorList>
            <person name="Lien S."/>
            <person name="Martinez P."/>
        </authorList>
    </citation>
    <scope>NUCLEOTIDE SEQUENCE [LARGE SCALE GENOMIC DNA]</scope>
</reference>
<dbReference type="Proteomes" id="UP000694558">
    <property type="component" value="Chromosome 5"/>
</dbReference>
<dbReference type="GeneTree" id="ENSGT00390000000954"/>
<dbReference type="PROSITE" id="PS50908">
    <property type="entry name" value="RWD"/>
    <property type="match status" value="1"/>
</dbReference>
<accession>A0A8D3B1H3</accession>
<dbReference type="InterPro" id="IPR038840">
    <property type="entry name" value="RWDD3"/>
</dbReference>
<dbReference type="FunFam" id="3.10.110.10:FF:000050">
    <property type="entry name" value="eIF-2-alpha kinase GCN2"/>
    <property type="match status" value="1"/>
</dbReference>
<dbReference type="GO" id="GO:0033235">
    <property type="term" value="P:positive regulation of protein sumoylation"/>
    <property type="evidence" value="ECO:0007669"/>
    <property type="project" value="InterPro"/>
</dbReference>
<proteinExistence type="predicted"/>
<sequence>MRGNGGTGYLKIRKHPDDGGCAQGRRHHIRGIHRVKGGVMASRVECEAGEAAAEEELSVLASIYCAEGEFQLLRRSAQDGLLVQIKRTVGAADRGLAVSLLFLLPPRYPSCPPDISVSSPGLSRTQCHDIRRKLLDHAAALPPEPMVHQLVERLQQCVEVREESRGREEEVTEGGGDERWAAALLLDHIRSRRRYVGLLQRWSLQLQLPGALLLGPRILVVLRGARPDVKEFCRLLKTVKVDVDSSGRKCKERMMKVLIEAPMSSSCEHGLQTFLVKEYKSLPELSAAFQELHMTELYELILPLLGDLTAYGSPQ</sequence>
<dbReference type="GO" id="GO:0005737">
    <property type="term" value="C:cytoplasm"/>
    <property type="evidence" value="ECO:0007669"/>
    <property type="project" value="UniProtKB-SubCell"/>
</dbReference>
<dbReference type="GO" id="GO:0005634">
    <property type="term" value="C:nucleus"/>
    <property type="evidence" value="ECO:0007669"/>
    <property type="project" value="UniProtKB-SubCell"/>
</dbReference>
<feature type="domain" description="RWD" evidence="7">
    <location>
        <begin position="55"/>
        <end position="161"/>
    </location>
</feature>
<dbReference type="PANTHER" id="PTHR15628:SF1">
    <property type="entry name" value="RWD DOMAIN-CONTAINING PROTEIN 3"/>
    <property type="match status" value="1"/>
</dbReference>
<keyword evidence="5" id="KW-0539">Nucleus</keyword>
<protein>
    <recommendedName>
        <fullName evidence="3">RWD domain-containing protein 3</fullName>
    </recommendedName>
</protein>
<dbReference type="CDD" id="cd23819">
    <property type="entry name" value="RWD_RWDD3"/>
    <property type="match status" value="1"/>
</dbReference>
<gene>
    <name evidence="8" type="primary">rwdd3</name>
</gene>
<dbReference type="AlphaFoldDB" id="A0A8D3B1H3"/>
<dbReference type="PANTHER" id="PTHR15628">
    <property type="entry name" value="RWD DOMAIN-CONTAINING PROTEIN 3"/>
    <property type="match status" value="1"/>
</dbReference>
<keyword evidence="4" id="KW-0963">Cytoplasm</keyword>
<dbReference type="GO" id="GO:0033554">
    <property type="term" value="P:cellular response to stress"/>
    <property type="evidence" value="ECO:0007669"/>
    <property type="project" value="UniProtKB-ARBA"/>
</dbReference>
<comment type="subcellular location">
    <subcellularLocation>
        <location evidence="2">Cytoplasm</location>
    </subcellularLocation>
    <subcellularLocation>
        <location evidence="1">Nucleus</location>
    </subcellularLocation>
</comment>
<dbReference type="SUPFAM" id="SSF54495">
    <property type="entry name" value="UBC-like"/>
    <property type="match status" value="1"/>
</dbReference>